<protein>
    <submittedName>
        <fullName evidence="1">Uncharacterized protein</fullName>
    </submittedName>
</protein>
<gene>
    <name evidence="1" type="ORF">H6F99_25420</name>
</gene>
<organism evidence="1 2">
    <name type="scientific">Aphanizomenon flos-aquae FACHB-1040</name>
    <dbReference type="NCBI Taxonomy" id="2692887"/>
    <lineage>
        <taxon>Bacteria</taxon>
        <taxon>Bacillati</taxon>
        <taxon>Cyanobacteriota</taxon>
        <taxon>Cyanophyceae</taxon>
        <taxon>Nostocales</taxon>
        <taxon>Aphanizomenonaceae</taxon>
        <taxon>Aphanizomenon</taxon>
    </lineage>
</organism>
<dbReference type="RefSeq" id="WP_190384608.1">
    <property type="nucleotide sequence ID" value="NZ_JACJQT010000125.1"/>
</dbReference>
<accession>A0ABR8C4Y8</accession>
<proteinExistence type="predicted"/>
<reference evidence="1 2" key="1">
    <citation type="journal article" date="2020" name="ISME J.">
        <title>Comparative genomics reveals insights into cyanobacterial evolution and habitat adaptation.</title>
        <authorList>
            <person name="Chen M.Y."/>
            <person name="Teng W.K."/>
            <person name="Zhao L."/>
            <person name="Hu C.X."/>
            <person name="Zhou Y.K."/>
            <person name="Han B.P."/>
            <person name="Song L.R."/>
            <person name="Shu W.S."/>
        </authorList>
    </citation>
    <scope>NUCLEOTIDE SEQUENCE [LARGE SCALE GENOMIC DNA]</scope>
    <source>
        <strain evidence="1 2">FACHB-1040</strain>
    </source>
</reference>
<evidence type="ECO:0000313" key="2">
    <source>
        <dbReference type="Proteomes" id="UP000606721"/>
    </source>
</evidence>
<evidence type="ECO:0000313" key="1">
    <source>
        <dbReference type="EMBL" id="MBD2281485.1"/>
    </source>
</evidence>
<dbReference type="EMBL" id="JACJQT010000125">
    <property type="protein sequence ID" value="MBD2281485.1"/>
    <property type="molecule type" value="Genomic_DNA"/>
</dbReference>
<dbReference type="Proteomes" id="UP000606721">
    <property type="component" value="Unassembled WGS sequence"/>
</dbReference>
<sequence length="83" mass="8904">MNSYIEALNDQGELLDAGTASLETLAAEAESVEYYVQLYAAFKQVTNPKIYYVDAPADPSVGMFIVGTVGTETVYASALLTQT</sequence>
<comment type="caution">
    <text evidence="1">The sequence shown here is derived from an EMBL/GenBank/DDBJ whole genome shotgun (WGS) entry which is preliminary data.</text>
</comment>
<keyword evidence="2" id="KW-1185">Reference proteome</keyword>
<name>A0ABR8C4Y8_APHFL</name>